<dbReference type="AlphaFoldDB" id="A0ABD1LEA4"/>
<dbReference type="Proteomes" id="UP001603857">
    <property type="component" value="Unassembled WGS sequence"/>
</dbReference>
<protein>
    <recommendedName>
        <fullName evidence="3">DUF4378 domain-containing protein</fullName>
    </recommendedName>
</protein>
<proteinExistence type="predicted"/>
<accession>A0ABD1LEA4</accession>
<sequence length="463" mass="52698">MASSGGKALCNNHSPKRSVLLKDYLRDDLSSCSSNGFKSFPRQQCCSTVRFQRPRSGGSSYSALQRASRAIMNAVKSRKNDETKKGSSGFLSRSFSRKVLGRSFWRKATRREQGSEGVPRRRRSVSFRELIMQEREEHLKATSLNKDTVTVFTSMITTTSSGCGSDSWGESEFTFASSESSNETYLLPEGAPAPHHHKVVEQVPVTKEYLANEKEQFSPVSILDCPFEDEEDIYKSRFNSTSNTLSFSEGNAVKFDEVLQHINTCYLYYLSDKWNCVHMMSLITGAKHKHMQKRSHFERVAKLKPVDLEKRFAFLELEDEPHNHSCLPKNCNNMCRGNIDENARDLVNFVKRSTPSNGLTVKAESLLFDFFKHSIGESGEDVDHSKKFQLCKVAEDWIRGQPQEMYLGWEVDGGRCVYISEMDKCWEKKSDKQVQQLAMELANEVFENLVNEFVLDLTNVAGH</sequence>
<organism evidence="1 2">
    <name type="scientific">Flemingia macrophylla</name>
    <dbReference type="NCBI Taxonomy" id="520843"/>
    <lineage>
        <taxon>Eukaryota</taxon>
        <taxon>Viridiplantae</taxon>
        <taxon>Streptophyta</taxon>
        <taxon>Embryophyta</taxon>
        <taxon>Tracheophyta</taxon>
        <taxon>Spermatophyta</taxon>
        <taxon>Magnoliopsida</taxon>
        <taxon>eudicotyledons</taxon>
        <taxon>Gunneridae</taxon>
        <taxon>Pentapetalae</taxon>
        <taxon>rosids</taxon>
        <taxon>fabids</taxon>
        <taxon>Fabales</taxon>
        <taxon>Fabaceae</taxon>
        <taxon>Papilionoideae</taxon>
        <taxon>50 kb inversion clade</taxon>
        <taxon>NPAAA clade</taxon>
        <taxon>indigoferoid/millettioid clade</taxon>
        <taxon>Phaseoleae</taxon>
        <taxon>Flemingia</taxon>
    </lineage>
</organism>
<reference evidence="1 2" key="1">
    <citation type="submission" date="2024-08" db="EMBL/GenBank/DDBJ databases">
        <title>Insights into the chromosomal genome structure of Flemingia macrophylla.</title>
        <authorList>
            <person name="Ding Y."/>
            <person name="Zhao Y."/>
            <person name="Bi W."/>
            <person name="Wu M."/>
            <person name="Zhao G."/>
            <person name="Gong Y."/>
            <person name="Li W."/>
            <person name="Zhang P."/>
        </authorList>
    </citation>
    <scope>NUCLEOTIDE SEQUENCE [LARGE SCALE GENOMIC DNA]</scope>
    <source>
        <strain evidence="1">DYQJB</strain>
        <tissue evidence="1">Leaf</tissue>
    </source>
</reference>
<name>A0ABD1LEA4_9FABA</name>
<dbReference type="PANTHER" id="PTHR33623:SF4">
    <property type="entry name" value="DUF4378 DOMAIN-CONTAINING PROTEIN"/>
    <property type="match status" value="1"/>
</dbReference>
<evidence type="ECO:0008006" key="3">
    <source>
        <dbReference type="Google" id="ProtNLM"/>
    </source>
</evidence>
<evidence type="ECO:0000313" key="2">
    <source>
        <dbReference type="Proteomes" id="UP001603857"/>
    </source>
</evidence>
<comment type="caution">
    <text evidence="1">The sequence shown here is derived from an EMBL/GenBank/DDBJ whole genome shotgun (WGS) entry which is preliminary data.</text>
</comment>
<evidence type="ECO:0000313" key="1">
    <source>
        <dbReference type="EMBL" id="KAL2321663.1"/>
    </source>
</evidence>
<dbReference type="PANTHER" id="PTHR33623">
    <property type="entry name" value="OS04G0572500 PROTEIN"/>
    <property type="match status" value="1"/>
</dbReference>
<keyword evidence="2" id="KW-1185">Reference proteome</keyword>
<gene>
    <name evidence="1" type="ORF">Fmac_026042</name>
</gene>
<dbReference type="EMBL" id="JBGMDY010000009">
    <property type="protein sequence ID" value="KAL2321663.1"/>
    <property type="molecule type" value="Genomic_DNA"/>
</dbReference>